<evidence type="ECO:0000313" key="3">
    <source>
        <dbReference type="Proteomes" id="UP000572635"/>
    </source>
</evidence>
<dbReference type="InterPro" id="IPR036388">
    <property type="entry name" value="WH-like_DNA-bd_sf"/>
</dbReference>
<gene>
    <name evidence="2" type="ORF">HDA36_005366</name>
</gene>
<sequence>MNARMRIEKFLSTAEAPASAAVIAASLRLGRSTVTKHLAALEAEGAAVRTEGGREGGTRLPDLWQAPAGTPAREEPEPAPAPEAEATSAPMAPEPTAEATACTVAGEEAALPQDTSAPAPEPELGSASEAASAPAPAPADAVMPAEPEEEPEAAPVPETPATRATGADGRHDPGEEASLPAAAPAGDGAPAMNPISRVPRLQHGQLRLMVKAVLHDSPGEEFSPTEISHLLRGRSVGAIQNALARLVNDGEAELTCPAPRRYRAA</sequence>
<accession>A0A7W8VGJ2</accession>
<feature type="region of interest" description="Disordered" evidence="1">
    <location>
        <begin position="47"/>
        <end position="195"/>
    </location>
</feature>
<feature type="compositionally biased region" description="Low complexity" evidence="1">
    <location>
        <begin position="176"/>
        <end position="191"/>
    </location>
</feature>
<dbReference type="AlphaFoldDB" id="A0A7W8VGJ2"/>
<proteinExistence type="predicted"/>
<dbReference type="Gene3D" id="1.10.10.10">
    <property type="entry name" value="Winged helix-like DNA-binding domain superfamily/Winged helix DNA-binding domain"/>
    <property type="match status" value="1"/>
</dbReference>
<protein>
    <submittedName>
        <fullName evidence="2">Biotin operon repressor</fullName>
    </submittedName>
</protein>
<dbReference type="InterPro" id="IPR036390">
    <property type="entry name" value="WH_DNA-bd_sf"/>
</dbReference>
<organism evidence="2 3">
    <name type="scientific">Nocardiopsis composta</name>
    <dbReference type="NCBI Taxonomy" id="157465"/>
    <lineage>
        <taxon>Bacteria</taxon>
        <taxon>Bacillati</taxon>
        <taxon>Actinomycetota</taxon>
        <taxon>Actinomycetes</taxon>
        <taxon>Streptosporangiales</taxon>
        <taxon>Nocardiopsidaceae</taxon>
        <taxon>Nocardiopsis</taxon>
    </lineage>
</organism>
<feature type="compositionally biased region" description="Low complexity" evidence="1">
    <location>
        <begin position="82"/>
        <end position="105"/>
    </location>
</feature>
<dbReference type="SUPFAM" id="SSF46785">
    <property type="entry name" value="Winged helix' DNA-binding domain"/>
    <property type="match status" value="1"/>
</dbReference>
<comment type="caution">
    <text evidence="2">The sequence shown here is derived from an EMBL/GenBank/DDBJ whole genome shotgun (WGS) entry which is preliminary data.</text>
</comment>
<feature type="compositionally biased region" description="Low complexity" evidence="1">
    <location>
        <begin position="116"/>
        <end position="145"/>
    </location>
</feature>
<evidence type="ECO:0000256" key="1">
    <source>
        <dbReference type="SAM" id="MobiDB-lite"/>
    </source>
</evidence>
<dbReference type="Proteomes" id="UP000572635">
    <property type="component" value="Unassembled WGS sequence"/>
</dbReference>
<name>A0A7W8VGJ2_9ACTN</name>
<dbReference type="EMBL" id="JACHDB010000002">
    <property type="protein sequence ID" value="MBB5435218.1"/>
    <property type="molecule type" value="Genomic_DNA"/>
</dbReference>
<dbReference type="RefSeq" id="WP_184397879.1">
    <property type="nucleotide sequence ID" value="NZ_BAAAJD010000117.1"/>
</dbReference>
<reference evidence="2 3" key="1">
    <citation type="submission" date="2020-08" db="EMBL/GenBank/DDBJ databases">
        <title>Sequencing the genomes of 1000 actinobacteria strains.</title>
        <authorList>
            <person name="Klenk H.-P."/>
        </authorList>
    </citation>
    <scope>NUCLEOTIDE SEQUENCE [LARGE SCALE GENOMIC DNA]</scope>
    <source>
        <strain evidence="2 3">DSM 44551</strain>
    </source>
</reference>
<evidence type="ECO:0000313" key="2">
    <source>
        <dbReference type="EMBL" id="MBB5435218.1"/>
    </source>
</evidence>
<keyword evidence="3" id="KW-1185">Reference proteome</keyword>